<dbReference type="OrthoDB" id="442066at2759"/>
<dbReference type="Proteomes" id="UP000516437">
    <property type="component" value="Chromosome 1"/>
</dbReference>
<dbReference type="InterPro" id="IPR013210">
    <property type="entry name" value="LRR_N_plant-typ"/>
</dbReference>
<dbReference type="GO" id="GO:0016020">
    <property type="term" value="C:membrane"/>
    <property type="evidence" value="ECO:0007669"/>
    <property type="project" value="UniProtKB-SubCell"/>
</dbReference>
<dbReference type="InterPro" id="IPR001611">
    <property type="entry name" value="Leu-rich_rpt"/>
</dbReference>
<keyword evidence="4" id="KW-0732">Signal</keyword>
<evidence type="ECO:0000256" key="10">
    <source>
        <dbReference type="SAM" id="Phobius"/>
    </source>
</evidence>
<evidence type="ECO:0000259" key="11">
    <source>
        <dbReference type="Pfam" id="PF08263"/>
    </source>
</evidence>
<keyword evidence="5" id="KW-0677">Repeat</keyword>
<evidence type="ECO:0000256" key="1">
    <source>
        <dbReference type="ARBA" id="ARBA00004479"/>
    </source>
</evidence>
<keyword evidence="3 10" id="KW-0812">Transmembrane</keyword>
<keyword evidence="6 10" id="KW-1133">Transmembrane helix</keyword>
<evidence type="ECO:0000256" key="6">
    <source>
        <dbReference type="ARBA" id="ARBA00022989"/>
    </source>
</evidence>
<evidence type="ECO:0000256" key="4">
    <source>
        <dbReference type="ARBA" id="ARBA00022729"/>
    </source>
</evidence>
<evidence type="ECO:0000256" key="2">
    <source>
        <dbReference type="ARBA" id="ARBA00022614"/>
    </source>
</evidence>
<dbReference type="Pfam" id="PF08263">
    <property type="entry name" value="LRRNT_2"/>
    <property type="match status" value="1"/>
</dbReference>
<evidence type="ECO:0000256" key="8">
    <source>
        <dbReference type="ARBA" id="ARBA00023170"/>
    </source>
</evidence>
<sequence length="580" mass="65104">MMATYLLDHFILLRFLLSAFISLLFLTNSSFPSRHPFFREDESAALLQFRDSLVMNKSFCFFEESYPKAASWSLERENSSSDCCSWDGVECDHYTGHVISLDLSDSCLFGSMNSNSSLFRLLQLQRLNLAFNDFNSSQISFGVGNLSSNHTKLLHLGLSVTLLMDVSWLNNAHSNNTLSKIEYLGLNSLGIRKFPNILLNHNKLVALWLFGNNLQGLIPELMYNVSKEALQVLDLSDNSLTGFEHSPVVLPWNNLLVLYLDNNMLQGLFPVPPPSILHLSISNNSLSGFQQPLEMLQGSNLVYFKAGNNRLQGSLPIPPPSIQYYQVRYNALTGAIPPIFCNQNSLEIFSLHFNRFHSAASNAESNDSMLELHILDLSNNNFSRNLPASNLLQSNALKIVGASKLQYMGSRVRFKVDYSVTITNKVLELEYKKIKDDLTIIDFSCNGFKGKTPELLGNLIGLRVLNLSNNALTGPIPHGNQFDTYENTSFEGNPELCGWPLSKMCENSRYSPIPPSTFGKDHGSESLFNFGRKIVAIGSGCGFVVGVIIGQLVTARHPNWFIRTFAKKQQSRRRRMKPRK</sequence>
<evidence type="ECO:0000256" key="3">
    <source>
        <dbReference type="ARBA" id="ARBA00022692"/>
    </source>
</evidence>
<dbReference type="SUPFAM" id="SSF52058">
    <property type="entry name" value="L domain-like"/>
    <property type="match status" value="1"/>
</dbReference>
<feature type="domain" description="Leucine-rich repeat-containing N-terminal plant-type" evidence="11">
    <location>
        <begin position="40"/>
        <end position="92"/>
    </location>
</feature>
<comment type="subcellular location">
    <subcellularLocation>
        <location evidence="1">Membrane</location>
        <topology evidence="1">Single-pass type I membrane protein</topology>
    </subcellularLocation>
</comment>
<keyword evidence="2" id="KW-0433">Leucine-rich repeat</keyword>
<reference evidence="12 13" key="1">
    <citation type="journal article" date="2019" name="Plant Biotechnol. J.">
        <title>The red bayberry genome and genetic basis of sex determination.</title>
        <authorList>
            <person name="Jia H.M."/>
            <person name="Jia H.J."/>
            <person name="Cai Q.L."/>
            <person name="Wang Y."/>
            <person name="Zhao H.B."/>
            <person name="Yang W.F."/>
            <person name="Wang G.Y."/>
            <person name="Li Y.H."/>
            <person name="Zhan D.L."/>
            <person name="Shen Y.T."/>
            <person name="Niu Q.F."/>
            <person name="Chang L."/>
            <person name="Qiu J."/>
            <person name="Zhao L."/>
            <person name="Xie H.B."/>
            <person name="Fu W.Y."/>
            <person name="Jin J."/>
            <person name="Li X.W."/>
            <person name="Jiao Y."/>
            <person name="Zhou C.C."/>
            <person name="Tu T."/>
            <person name="Chai C.Y."/>
            <person name="Gao J.L."/>
            <person name="Fan L.J."/>
            <person name="van de Weg E."/>
            <person name="Wang J.Y."/>
            <person name="Gao Z.S."/>
        </authorList>
    </citation>
    <scope>NUCLEOTIDE SEQUENCE [LARGE SCALE GENOMIC DNA]</scope>
    <source>
        <tissue evidence="12">Leaves</tissue>
    </source>
</reference>
<feature type="transmembrane region" description="Helical" evidence="10">
    <location>
        <begin position="534"/>
        <end position="553"/>
    </location>
</feature>
<organism evidence="12 13">
    <name type="scientific">Morella rubra</name>
    <name type="common">Chinese bayberry</name>
    <dbReference type="NCBI Taxonomy" id="262757"/>
    <lineage>
        <taxon>Eukaryota</taxon>
        <taxon>Viridiplantae</taxon>
        <taxon>Streptophyta</taxon>
        <taxon>Embryophyta</taxon>
        <taxon>Tracheophyta</taxon>
        <taxon>Spermatophyta</taxon>
        <taxon>Magnoliopsida</taxon>
        <taxon>eudicotyledons</taxon>
        <taxon>Gunneridae</taxon>
        <taxon>Pentapetalae</taxon>
        <taxon>rosids</taxon>
        <taxon>fabids</taxon>
        <taxon>Fagales</taxon>
        <taxon>Myricaceae</taxon>
        <taxon>Morella</taxon>
    </lineage>
</organism>
<dbReference type="PANTHER" id="PTHR48061:SF29">
    <property type="entry name" value="RECEPTOR-LIKE KINASE FAMILY PROTEIN, PUTATIVE-RELATED"/>
    <property type="match status" value="1"/>
</dbReference>
<dbReference type="InterPro" id="IPR032675">
    <property type="entry name" value="LRR_dom_sf"/>
</dbReference>
<keyword evidence="13" id="KW-1185">Reference proteome</keyword>
<dbReference type="PRINTS" id="PR00019">
    <property type="entry name" value="LEURICHRPT"/>
</dbReference>
<dbReference type="AlphaFoldDB" id="A0A6A1WMB2"/>
<dbReference type="Pfam" id="PF00560">
    <property type="entry name" value="LRR_1"/>
    <property type="match status" value="4"/>
</dbReference>
<gene>
    <name evidence="12" type="ORF">CJ030_MR1G014146</name>
</gene>
<evidence type="ECO:0000256" key="5">
    <source>
        <dbReference type="ARBA" id="ARBA00022737"/>
    </source>
</evidence>
<keyword evidence="9" id="KW-0325">Glycoprotein</keyword>
<evidence type="ECO:0000256" key="9">
    <source>
        <dbReference type="ARBA" id="ARBA00023180"/>
    </source>
</evidence>
<evidence type="ECO:0000313" key="13">
    <source>
        <dbReference type="Proteomes" id="UP000516437"/>
    </source>
</evidence>
<evidence type="ECO:0000313" key="12">
    <source>
        <dbReference type="EMBL" id="KAB1226439.1"/>
    </source>
</evidence>
<dbReference type="EMBL" id="RXIC02000019">
    <property type="protein sequence ID" value="KAB1226439.1"/>
    <property type="molecule type" value="Genomic_DNA"/>
</dbReference>
<keyword evidence="8 12" id="KW-0675">Receptor</keyword>
<dbReference type="Gene3D" id="3.80.10.10">
    <property type="entry name" value="Ribonuclease Inhibitor"/>
    <property type="match status" value="3"/>
</dbReference>
<dbReference type="PANTHER" id="PTHR48061">
    <property type="entry name" value="LEUCINE-RICH REPEAT RECEPTOR PROTEIN KINASE EMS1-LIKE-RELATED"/>
    <property type="match status" value="1"/>
</dbReference>
<evidence type="ECO:0000256" key="7">
    <source>
        <dbReference type="ARBA" id="ARBA00023136"/>
    </source>
</evidence>
<accession>A0A6A1WMB2</accession>
<name>A0A6A1WMB2_9ROSI</name>
<keyword evidence="7 10" id="KW-0472">Membrane</keyword>
<proteinExistence type="predicted"/>
<comment type="caution">
    <text evidence="12">The sequence shown here is derived from an EMBL/GenBank/DDBJ whole genome shotgun (WGS) entry which is preliminary data.</text>
</comment>
<protein>
    <submittedName>
        <fullName evidence="12">Receptor-like protein 12</fullName>
    </submittedName>
</protein>
<dbReference type="InterPro" id="IPR046956">
    <property type="entry name" value="RLP23-like"/>
</dbReference>